<proteinExistence type="predicted"/>
<keyword evidence="2" id="KW-1185">Reference proteome</keyword>
<organism evidence="1 2">
    <name type="scientific">Mariniflexile jejuense</name>
    <dbReference type="NCBI Taxonomy" id="1173582"/>
    <lineage>
        <taxon>Bacteria</taxon>
        <taxon>Pseudomonadati</taxon>
        <taxon>Bacteroidota</taxon>
        <taxon>Flavobacteriia</taxon>
        <taxon>Flavobacteriales</taxon>
        <taxon>Flavobacteriaceae</taxon>
        <taxon>Mariniflexile</taxon>
    </lineage>
</organism>
<accession>A0ABW3JN78</accession>
<dbReference type="RefSeq" id="WP_379926396.1">
    <property type="nucleotide sequence ID" value="NZ_JBHTJI010000013.1"/>
</dbReference>
<name>A0ABW3JN78_9FLAO</name>
<reference evidence="2" key="1">
    <citation type="journal article" date="2019" name="Int. J. Syst. Evol. Microbiol.">
        <title>The Global Catalogue of Microorganisms (GCM) 10K type strain sequencing project: providing services to taxonomists for standard genome sequencing and annotation.</title>
        <authorList>
            <consortium name="The Broad Institute Genomics Platform"/>
            <consortium name="The Broad Institute Genome Sequencing Center for Infectious Disease"/>
            <person name="Wu L."/>
            <person name="Ma J."/>
        </authorList>
    </citation>
    <scope>NUCLEOTIDE SEQUENCE [LARGE SCALE GENOMIC DNA]</scope>
    <source>
        <strain evidence="2">CCUG 62414</strain>
    </source>
</reference>
<evidence type="ECO:0000313" key="2">
    <source>
        <dbReference type="Proteomes" id="UP001597061"/>
    </source>
</evidence>
<evidence type="ECO:0000313" key="1">
    <source>
        <dbReference type="EMBL" id="MFD0990752.1"/>
    </source>
</evidence>
<dbReference type="Proteomes" id="UP001597061">
    <property type="component" value="Unassembled WGS sequence"/>
</dbReference>
<comment type="caution">
    <text evidence="1">The sequence shown here is derived from an EMBL/GenBank/DDBJ whole genome shotgun (WGS) entry which is preliminary data.</text>
</comment>
<gene>
    <name evidence="1" type="ORF">ACFQ1R_11640</name>
</gene>
<protein>
    <submittedName>
        <fullName evidence="1">Uncharacterized protein</fullName>
    </submittedName>
</protein>
<sequence length="43" mass="5220">MNNKTQIISNKVANFFDKMLEEKRERQKEIRRKLENGELKIAK</sequence>
<dbReference type="EMBL" id="JBHTJI010000013">
    <property type="protein sequence ID" value="MFD0990752.1"/>
    <property type="molecule type" value="Genomic_DNA"/>
</dbReference>